<evidence type="ECO:0000313" key="2">
    <source>
        <dbReference type="Proteomes" id="UP000189670"/>
    </source>
</evidence>
<protein>
    <submittedName>
        <fullName evidence="1">Uncharacterized protein</fullName>
    </submittedName>
</protein>
<reference evidence="2" key="1">
    <citation type="submission" date="2012-11" db="EMBL/GenBank/DDBJ databases">
        <authorList>
            <person name="Lucero-Rivera Y.E."/>
            <person name="Tovar-Ramirez D."/>
        </authorList>
    </citation>
    <scope>NUCLEOTIDE SEQUENCE [LARGE SCALE GENOMIC DNA]</scope>
    <source>
        <strain evidence="2">Araruama</strain>
    </source>
</reference>
<dbReference type="Proteomes" id="UP000189670">
    <property type="component" value="Unassembled WGS sequence"/>
</dbReference>
<dbReference type="EMBL" id="ATBP01003559">
    <property type="protein sequence ID" value="ETR64847.1"/>
    <property type="molecule type" value="Genomic_DNA"/>
</dbReference>
<accession>A0A1V1NQJ2</accession>
<proteinExistence type="predicted"/>
<sequence>QFCSWRKFLYNAHTRKIRNWHLDISDDSVGVFYGEHDLFYDKTIEYYIYNYPSSSSNKWVGCDLQGEFDCQSRTEWSEHLHWYDQPLLQTIMAITIEMMV</sequence>
<comment type="caution">
    <text evidence="1">The sequence shown here is derived from an EMBL/GenBank/DDBJ whole genome shotgun (WGS) entry which is preliminary data.</text>
</comment>
<gene>
    <name evidence="1" type="ORF">OMM_15254</name>
</gene>
<organism evidence="1 2">
    <name type="scientific">Candidatus Magnetoglobus multicellularis str. Araruama</name>
    <dbReference type="NCBI Taxonomy" id="890399"/>
    <lineage>
        <taxon>Bacteria</taxon>
        <taxon>Pseudomonadati</taxon>
        <taxon>Thermodesulfobacteriota</taxon>
        <taxon>Desulfobacteria</taxon>
        <taxon>Desulfobacterales</taxon>
        <taxon>Desulfobacteraceae</taxon>
        <taxon>Candidatus Magnetoglobus</taxon>
    </lineage>
</organism>
<dbReference type="AlphaFoldDB" id="A0A1V1NQJ2"/>
<name>A0A1V1NQJ2_9BACT</name>
<feature type="non-terminal residue" evidence="1">
    <location>
        <position position="1"/>
    </location>
</feature>
<evidence type="ECO:0000313" key="1">
    <source>
        <dbReference type="EMBL" id="ETR64847.1"/>
    </source>
</evidence>